<protein>
    <submittedName>
        <fullName evidence="4">Oxygenase</fullName>
    </submittedName>
</protein>
<evidence type="ECO:0000313" key="4">
    <source>
        <dbReference type="EMBL" id="GAA0146371.1"/>
    </source>
</evidence>
<evidence type="ECO:0000256" key="2">
    <source>
        <dbReference type="ARBA" id="ARBA00023004"/>
    </source>
</evidence>
<name>A0AAV3P4U7_LITER</name>
<accession>A0AAV3P4U7</accession>
<dbReference type="GO" id="GO:0005506">
    <property type="term" value="F:iron ion binding"/>
    <property type="evidence" value="ECO:0007669"/>
    <property type="project" value="InterPro"/>
</dbReference>
<proteinExistence type="predicted"/>
<dbReference type="PANTHER" id="PTHR24286:SF376">
    <property type="entry name" value="ABSCISIC ACID 8'-HYDROXYLASE 4"/>
    <property type="match status" value="1"/>
</dbReference>
<sequence>MEIDTTYVHIYTFLLGLVLTLFLVFIVKRKRKSSSSRASLPPGSMGWPYIGETIQLYSQDPNVFFTTRQKRYGEIFKSRILGYPCVMLASPEAARFVLVSEAHLFKPTFPRSKEKLIGPSALFFHQGDFHERLRKLVEP</sequence>
<keyword evidence="3" id="KW-0812">Transmembrane</keyword>
<keyword evidence="3" id="KW-0472">Membrane</keyword>
<evidence type="ECO:0000256" key="1">
    <source>
        <dbReference type="ARBA" id="ARBA00022723"/>
    </source>
</evidence>
<dbReference type="GO" id="GO:0010295">
    <property type="term" value="F:(+)-abscisic acid 8'-hydroxylase activity"/>
    <property type="evidence" value="ECO:0007669"/>
    <property type="project" value="TreeGrafter"/>
</dbReference>
<keyword evidence="1" id="KW-0479">Metal-binding</keyword>
<comment type="caution">
    <text evidence="4">The sequence shown here is derived from an EMBL/GenBank/DDBJ whole genome shotgun (WGS) entry which is preliminary data.</text>
</comment>
<dbReference type="SUPFAM" id="SSF48264">
    <property type="entry name" value="Cytochrome P450"/>
    <property type="match status" value="1"/>
</dbReference>
<dbReference type="Gene3D" id="1.10.630.10">
    <property type="entry name" value="Cytochrome P450"/>
    <property type="match status" value="1"/>
</dbReference>
<gene>
    <name evidence="4" type="ORF">LIER_36298</name>
</gene>
<evidence type="ECO:0000256" key="3">
    <source>
        <dbReference type="SAM" id="Phobius"/>
    </source>
</evidence>
<feature type="transmembrane region" description="Helical" evidence="3">
    <location>
        <begin position="6"/>
        <end position="27"/>
    </location>
</feature>
<dbReference type="EMBL" id="BAABME010016537">
    <property type="protein sequence ID" value="GAA0146371.1"/>
    <property type="molecule type" value="Genomic_DNA"/>
</dbReference>
<keyword evidence="3" id="KW-1133">Transmembrane helix</keyword>
<dbReference type="GO" id="GO:0016125">
    <property type="term" value="P:sterol metabolic process"/>
    <property type="evidence" value="ECO:0007669"/>
    <property type="project" value="TreeGrafter"/>
</dbReference>
<evidence type="ECO:0000313" key="5">
    <source>
        <dbReference type="Proteomes" id="UP001454036"/>
    </source>
</evidence>
<reference evidence="4 5" key="1">
    <citation type="submission" date="2024-01" db="EMBL/GenBank/DDBJ databases">
        <title>The complete chloroplast genome sequence of Lithospermum erythrorhizon: insights into the phylogenetic relationship among Boraginaceae species and the maternal lineages of purple gromwells.</title>
        <authorList>
            <person name="Okada T."/>
            <person name="Watanabe K."/>
        </authorList>
    </citation>
    <scope>NUCLEOTIDE SEQUENCE [LARGE SCALE GENOMIC DNA]</scope>
</reference>
<dbReference type="InterPro" id="IPR036396">
    <property type="entry name" value="Cyt_P450_sf"/>
</dbReference>
<dbReference type="AlphaFoldDB" id="A0AAV3P4U7"/>
<dbReference type="Pfam" id="PF00067">
    <property type="entry name" value="p450"/>
    <property type="match status" value="1"/>
</dbReference>
<keyword evidence="2" id="KW-0408">Iron</keyword>
<dbReference type="GO" id="GO:0020037">
    <property type="term" value="F:heme binding"/>
    <property type="evidence" value="ECO:0007669"/>
    <property type="project" value="InterPro"/>
</dbReference>
<dbReference type="PANTHER" id="PTHR24286">
    <property type="entry name" value="CYTOCHROME P450 26"/>
    <property type="match status" value="1"/>
</dbReference>
<dbReference type="Proteomes" id="UP001454036">
    <property type="component" value="Unassembled WGS sequence"/>
</dbReference>
<dbReference type="InterPro" id="IPR001128">
    <property type="entry name" value="Cyt_P450"/>
</dbReference>
<keyword evidence="5" id="KW-1185">Reference proteome</keyword>
<organism evidence="4 5">
    <name type="scientific">Lithospermum erythrorhizon</name>
    <name type="common">Purple gromwell</name>
    <name type="synonym">Lithospermum officinale var. erythrorhizon</name>
    <dbReference type="NCBI Taxonomy" id="34254"/>
    <lineage>
        <taxon>Eukaryota</taxon>
        <taxon>Viridiplantae</taxon>
        <taxon>Streptophyta</taxon>
        <taxon>Embryophyta</taxon>
        <taxon>Tracheophyta</taxon>
        <taxon>Spermatophyta</taxon>
        <taxon>Magnoliopsida</taxon>
        <taxon>eudicotyledons</taxon>
        <taxon>Gunneridae</taxon>
        <taxon>Pentapetalae</taxon>
        <taxon>asterids</taxon>
        <taxon>lamiids</taxon>
        <taxon>Boraginales</taxon>
        <taxon>Boraginaceae</taxon>
        <taxon>Boraginoideae</taxon>
        <taxon>Lithospermeae</taxon>
        <taxon>Lithospermum</taxon>
    </lineage>
</organism>